<accession>A0AA36GRK1</accession>
<proteinExistence type="predicted"/>
<name>A0AA36GRK1_CYLNA</name>
<keyword evidence="2" id="KW-1185">Reference proteome</keyword>
<protein>
    <submittedName>
        <fullName evidence="1">Uncharacterized protein</fullName>
    </submittedName>
</protein>
<dbReference type="Proteomes" id="UP001176961">
    <property type="component" value="Unassembled WGS sequence"/>
</dbReference>
<gene>
    <name evidence="1" type="ORF">CYNAS_LOCUS8936</name>
</gene>
<reference evidence="1" key="1">
    <citation type="submission" date="2023-07" db="EMBL/GenBank/DDBJ databases">
        <authorList>
            <consortium name="CYATHOMIX"/>
        </authorList>
    </citation>
    <scope>NUCLEOTIDE SEQUENCE</scope>
    <source>
        <strain evidence="1">N/A</strain>
    </source>
</reference>
<comment type="caution">
    <text evidence="1">The sequence shown here is derived from an EMBL/GenBank/DDBJ whole genome shotgun (WGS) entry which is preliminary data.</text>
</comment>
<evidence type="ECO:0000313" key="1">
    <source>
        <dbReference type="EMBL" id="CAJ0596953.1"/>
    </source>
</evidence>
<dbReference type="EMBL" id="CATQJL010000223">
    <property type="protein sequence ID" value="CAJ0596953.1"/>
    <property type="molecule type" value="Genomic_DNA"/>
</dbReference>
<sequence>MLMDSAREPTKLIGQCESLDDAIPKPSRRRFRHVLWKQLRGAASNTSHLLSVYRSGGRSQSPNINEGLYLKRMRRQHRKGHVNISIFVIEAHRNE</sequence>
<dbReference type="AlphaFoldDB" id="A0AA36GRK1"/>
<organism evidence="1 2">
    <name type="scientific">Cylicocyclus nassatus</name>
    <name type="common">Nematode worm</name>
    <dbReference type="NCBI Taxonomy" id="53992"/>
    <lineage>
        <taxon>Eukaryota</taxon>
        <taxon>Metazoa</taxon>
        <taxon>Ecdysozoa</taxon>
        <taxon>Nematoda</taxon>
        <taxon>Chromadorea</taxon>
        <taxon>Rhabditida</taxon>
        <taxon>Rhabditina</taxon>
        <taxon>Rhabditomorpha</taxon>
        <taxon>Strongyloidea</taxon>
        <taxon>Strongylidae</taxon>
        <taxon>Cylicocyclus</taxon>
    </lineage>
</organism>
<evidence type="ECO:0000313" key="2">
    <source>
        <dbReference type="Proteomes" id="UP001176961"/>
    </source>
</evidence>